<feature type="region of interest" description="Disordered" evidence="1">
    <location>
        <begin position="269"/>
        <end position="331"/>
    </location>
</feature>
<dbReference type="Gene3D" id="3.30.240.20">
    <property type="entry name" value="bsu07140 like domains"/>
    <property type="match status" value="1"/>
</dbReference>
<gene>
    <name evidence="3" type="ORF">RF55_11701</name>
</gene>
<dbReference type="InterPro" id="IPR023090">
    <property type="entry name" value="UPF0702_alpha/beta_dom_sf"/>
</dbReference>
<keyword evidence="4" id="KW-1185">Reference proteome</keyword>
<dbReference type="EMBL" id="LBMM01008602">
    <property type="protein sequence ID" value="KMQ88759.1"/>
    <property type="molecule type" value="Genomic_DNA"/>
</dbReference>
<comment type="caution">
    <text evidence="3">The sequence shown here is derived from an EMBL/GenBank/DDBJ whole genome shotgun (WGS) entry which is preliminary data.</text>
</comment>
<proteinExistence type="predicted"/>
<evidence type="ECO:0000259" key="2">
    <source>
        <dbReference type="Pfam" id="PF04239"/>
    </source>
</evidence>
<dbReference type="Proteomes" id="UP000036403">
    <property type="component" value="Unassembled WGS sequence"/>
</dbReference>
<dbReference type="PaxDb" id="67767-A0A0J7KER5"/>
<sequence length="331" mass="37048">MLGTLNYLYLHSDFFHHATIGDPIPVIKDGKFLMKSILSKNSKVDILNITSQLNLQGILSFTDVAYAQIEPDGSLTATLDKEKMPAVVVIYAGGIRTEALNAIDKTAEDLIKDMKKHNIEKLNETVRLNLQNPWLPLDIAEDLVKKQAEIEEKLVPLEKIVIKYNESGINDDDFSMKYVPHQAIKDNRPLRALLQEYRKEVHRSLMEFGNVGPAGLPLDMGDVWEKDQKHRKHKAVQPGWGRVLVQDSPLIQDLLPRPWNEGVGTQARLQEQAAKHQEAGENWGSAFPEALNRKAETPEMSANAPNDKQGLAQEHGPQKGLQPATTGPKIK</sequence>
<feature type="domain" description="YetF C-terminal" evidence="2">
    <location>
        <begin position="11"/>
        <end position="125"/>
    </location>
</feature>
<accession>A0A0J7KER5</accession>
<organism evidence="3 4">
    <name type="scientific">Lasius niger</name>
    <name type="common">Black garden ant</name>
    <dbReference type="NCBI Taxonomy" id="67767"/>
    <lineage>
        <taxon>Eukaryota</taxon>
        <taxon>Metazoa</taxon>
        <taxon>Ecdysozoa</taxon>
        <taxon>Arthropoda</taxon>
        <taxon>Hexapoda</taxon>
        <taxon>Insecta</taxon>
        <taxon>Pterygota</taxon>
        <taxon>Neoptera</taxon>
        <taxon>Endopterygota</taxon>
        <taxon>Hymenoptera</taxon>
        <taxon>Apocrita</taxon>
        <taxon>Aculeata</taxon>
        <taxon>Formicoidea</taxon>
        <taxon>Formicidae</taxon>
        <taxon>Formicinae</taxon>
        <taxon>Lasius</taxon>
        <taxon>Lasius</taxon>
    </lineage>
</organism>
<dbReference type="AlphaFoldDB" id="A0A0J7KER5"/>
<name>A0A0J7KER5_LASNI</name>
<protein>
    <submittedName>
        <fullName evidence="3">Membrane protein</fullName>
    </submittedName>
</protein>
<evidence type="ECO:0000256" key="1">
    <source>
        <dbReference type="SAM" id="MobiDB-lite"/>
    </source>
</evidence>
<evidence type="ECO:0000313" key="4">
    <source>
        <dbReference type="Proteomes" id="UP000036403"/>
    </source>
</evidence>
<evidence type="ECO:0000313" key="3">
    <source>
        <dbReference type="EMBL" id="KMQ88759.1"/>
    </source>
</evidence>
<reference evidence="3 4" key="1">
    <citation type="submission" date="2015-04" db="EMBL/GenBank/DDBJ databases">
        <title>Lasius niger genome sequencing.</title>
        <authorList>
            <person name="Konorov E.A."/>
            <person name="Nikitin M.A."/>
            <person name="Kirill M.V."/>
            <person name="Chang P."/>
        </authorList>
    </citation>
    <scope>NUCLEOTIDE SEQUENCE [LARGE SCALE GENOMIC DNA]</scope>
    <source>
        <tissue evidence="3">Whole</tissue>
    </source>
</reference>
<dbReference type="Pfam" id="PF04239">
    <property type="entry name" value="DUF421"/>
    <property type="match status" value="1"/>
</dbReference>
<dbReference type="InterPro" id="IPR007353">
    <property type="entry name" value="DUF421"/>
</dbReference>